<dbReference type="Ensembl" id="ENSPKIT00000014180.1">
    <property type="protein sequence ID" value="ENSPKIP00000033292.1"/>
    <property type="gene ID" value="ENSPKIG00000013067.1"/>
</dbReference>
<dbReference type="AlphaFoldDB" id="A0A3B3SRG8"/>
<keyword evidence="1" id="KW-0697">Rotamase</keyword>
<dbReference type="PROSITE" id="PS50072">
    <property type="entry name" value="CSA_PPIASE_2"/>
    <property type="match status" value="1"/>
</dbReference>
<evidence type="ECO:0000256" key="1">
    <source>
        <dbReference type="RuleBase" id="RU363019"/>
    </source>
</evidence>
<reference evidence="3" key="2">
    <citation type="submission" date="2025-09" db="UniProtKB">
        <authorList>
            <consortium name="Ensembl"/>
        </authorList>
    </citation>
    <scope>IDENTIFICATION</scope>
</reference>
<dbReference type="InterPro" id="IPR029000">
    <property type="entry name" value="Cyclophilin-like_dom_sf"/>
</dbReference>
<evidence type="ECO:0000259" key="2">
    <source>
        <dbReference type="PROSITE" id="PS50072"/>
    </source>
</evidence>
<protein>
    <recommendedName>
        <fullName evidence="1">Peptidyl-prolyl cis-trans isomerase</fullName>
        <shortName evidence="1">PPIase</shortName>
        <ecNumber evidence="1">5.2.1.8</ecNumber>
    </recommendedName>
</protein>
<proteinExistence type="inferred from homology"/>
<dbReference type="EC" id="5.2.1.8" evidence="1"/>
<dbReference type="PANTHER" id="PTHR11071:SF561">
    <property type="entry name" value="PEPTIDYL-PROLYL CIS-TRANS ISOMERASE D-RELATED"/>
    <property type="match status" value="1"/>
</dbReference>
<dbReference type="Proteomes" id="UP000261540">
    <property type="component" value="Unplaced"/>
</dbReference>
<feature type="domain" description="PPIase cyclophilin-type" evidence="2">
    <location>
        <begin position="126"/>
        <end position="283"/>
    </location>
</feature>
<organism evidence="3 4">
    <name type="scientific">Paramormyrops kingsleyae</name>
    <dbReference type="NCBI Taxonomy" id="1676925"/>
    <lineage>
        <taxon>Eukaryota</taxon>
        <taxon>Metazoa</taxon>
        <taxon>Chordata</taxon>
        <taxon>Craniata</taxon>
        <taxon>Vertebrata</taxon>
        <taxon>Euteleostomi</taxon>
        <taxon>Actinopterygii</taxon>
        <taxon>Neopterygii</taxon>
        <taxon>Teleostei</taxon>
        <taxon>Osteoglossocephala</taxon>
        <taxon>Osteoglossomorpha</taxon>
        <taxon>Osteoglossiformes</taxon>
        <taxon>Mormyridae</taxon>
        <taxon>Paramormyrops</taxon>
    </lineage>
</organism>
<keyword evidence="4" id="KW-1185">Reference proteome</keyword>
<dbReference type="GO" id="GO:0005737">
    <property type="term" value="C:cytoplasm"/>
    <property type="evidence" value="ECO:0007669"/>
    <property type="project" value="TreeGrafter"/>
</dbReference>
<dbReference type="STRING" id="1676925.ENSPKIP00000033292"/>
<dbReference type="Pfam" id="PF00160">
    <property type="entry name" value="Pro_isomerase"/>
    <property type="match status" value="1"/>
</dbReference>
<dbReference type="Gene3D" id="2.40.100.10">
    <property type="entry name" value="Cyclophilin-like"/>
    <property type="match status" value="1"/>
</dbReference>
<dbReference type="PRINTS" id="PR00153">
    <property type="entry name" value="CSAPPISMRASE"/>
</dbReference>
<name>A0A3B3SRG8_9TELE</name>
<comment type="catalytic activity">
    <reaction evidence="1">
        <text>[protein]-peptidylproline (omega=180) = [protein]-peptidylproline (omega=0)</text>
        <dbReference type="Rhea" id="RHEA:16237"/>
        <dbReference type="Rhea" id="RHEA-COMP:10747"/>
        <dbReference type="Rhea" id="RHEA-COMP:10748"/>
        <dbReference type="ChEBI" id="CHEBI:83833"/>
        <dbReference type="ChEBI" id="CHEBI:83834"/>
        <dbReference type="EC" id="5.2.1.8"/>
    </reaction>
</comment>
<keyword evidence="1" id="KW-0413">Isomerase</keyword>
<accession>A0A3B3SRG8</accession>
<comment type="function">
    <text evidence="1">PPIases accelerate the folding of proteins. It catalyzes the cis-trans isomerization of proline imidic peptide bonds in oligopeptides.</text>
</comment>
<reference evidence="3" key="1">
    <citation type="submission" date="2025-08" db="UniProtKB">
        <authorList>
            <consortium name="Ensembl"/>
        </authorList>
    </citation>
    <scope>IDENTIFICATION</scope>
</reference>
<dbReference type="InterPro" id="IPR002130">
    <property type="entry name" value="Cyclophilin-type_PPIase_dom"/>
</dbReference>
<dbReference type="PANTHER" id="PTHR11071">
    <property type="entry name" value="PEPTIDYL-PROLYL CIS-TRANS ISOMERASE"/>
    <property type="match status" value="1"/>
</dbReference>
<evidence type="ECO:0000313" key="4">
    <source>
        <dbReference type="Proteomes" id="UP000261540"/>
    </source>
</evidence>
<comment type="similarity">
    <text evidence="1">Belongs to the cyclophilin-type PPIase family.</text>
</comment>
<dbReference type="FunFam" id="2.40.100.10:FF:000048">
    <property type="entry name" value="Peptidyl-prolyl cis-trans isomerase"/>
    <property type="match status" value="1"/>
</dbReference>
<evidence type="ECO:0000313" key="3">
    <source>
        <dbReference type="Ensembl" id="ENSPKIP00000033292.1"/>
    </source>
</evidence>
<dbReference type="GeneTree" id="ENSGT00940000159634"/>
<dbReference type="SUPFAM" id="SSF50891">
    <property type="entry name" value="Cyclophilin-like"/>
    <property type="match status" value="1"/>
</dbReference>
<dbReference type="GO" id="GO:0003755">
    <property type="term" value="F:peptidyl-prolyl cis-trans isomerase activity"/>
    <property type="evidence" value="ECO:0007669"/>
    <property type="project" value="UniProtKB-UniRule"/>
</dbReference>
<sequence>MTSKIQLEIVGLSKDPTFQIAKCTAEELKQRFPSSFEGAIIRPLVEFDWHTYLTMKKQELKGEVWEFRGSVMCFENGRLLGNEEDLTFWAEKRWSCTSSHPQELCVTLSEDYFSKQLQSTGHTFVYMDIEISEKPAGRLLIELFSVLCPKTCKNFQALCTGEEGLSYKGSLFHRIVPNGWIQGGDISLGSRGNGGESIYGPTFEDESFAVAHCKRGILGMANQGPHTNGSQFYITLQPAPWMDRKYVAFGQVIEGTEVLKKMEVISTYNERPMQPCTVKDCGIFLP</sequence>